<name>A0A5E4R0Z5_9NEOP</name>
<feature type="region of interest" description="Disordered" evidence="1">
    <location>
        <begin position="49"/>
        <end position="77"/>
    </location>
</feature>
<accession>A0A5E4R0Z5</accession>
<reference evidence="2 3" key="1">
    <citation type="submission" date="2017-07" db="EMBL/GenBank/DDBJ databases">
        <authorList>
            <person name="Talla V."/>
            <person name="Backstrom N."/>
        </authorList>
    </citation>
    <scope>NUCLEOTIDE SEQUENCE [LARGE SCALE GENOMIC DNA]</scope>
</reference>
<protein>
    <submittedName>
        <fullName evidence="2">Uncharacterized protein</fullName>
    </submittedName>
</protein>
<keyword evidence="3" id="KW-1185">Reference proteome</keyword>
<proteinExistence type="predicted"/>
<dbReference type="EMBL" id="FZQP02006818">
    <property type="protein sequence ID" value="VVD03983.1"/>
    <property type="molecule type" value="Genomic_DNA"/>
</dbReference>
<evidence type="ECO:0000256" key="1">
    <source>
        <dbReference type="SAM" id="MobiDB-lite"/>
    </source>
</evidence>
<gene>
    <name evidence="2" type="ORF">LSINAPIS_LOCUS13857</name>
</gene>
<evidence type="ECO:0000313" key="3">
    <source>
        <dbReference type="Proteomes" id="UP000324832"/>
    </source>
</evidence>
<dbReference type="Proteomes" id="UP000324832">
    <property type="component" value="Unassembled WGS sequence"/>
</dbReference>
<evidence type="ECO:0000313" key="2">
    <source>
        <dbReference type="EMBL" id="VVD03983.1"/>
    </source>
</evidence>
<sequence length="77" mass="8812">MAQNDHVNDDKNDDFPSWLAEITKDMKETHIIQKDNDTVSYRQSNGITDFNSEDTRHEPSFEIGNEALSTLSRNNAV</sequence>
<dbReference type="AlphaFoldDB" id="A0A5E4R0Z5"/>
<organism evidence="2 3">
    <name type="scientific">Leptidea sinapis</name>
    <dbReference type="NCBI Taxonomy" id="189913"/>
    <lineage>
        <taxon>Eukaryota</taxon>
        <taxon>Metazoa</taxon>
        <taxon>Ecdysozoa</taxon>
        <taxon>Arthropoda</taxon>
        <taxon>Hexapoda</taxon>
        <taxon>Insecta</taxon>
        <taxon>Pterygota</taxon>
        <taxon>Neoptera</taxon>
        <taxon>Endopterygota</taxon>
        <taxon>Lepidoptera</taxon>
        <taxon>Glossata</taxon>
        <taxon>Ditrysia</taxon>
        <taxon>Papilionoidea</taxon>
        <taxon>Pieridae</taxon>
        <taxon>Dismorphiinae</taxon>
        <taxon>Leptidea</taxon>
    </lineage>
</organism>
<feature type="compositionally biased region" description="Polar residues" evidence="1">
    <location>
        <begin position="67"/>
        <end position="77"/>
    </location>
</feature>